<dbReference type="CDD" id="cd00293">
    <property type="entry name" value="USP-like"/>
    <property type="match status" value="2"/>
</dbReference>
<evidence type="ECO:0000259" key="2">
    <source>
        <dbReference type="Pfam" id="PF00582"/>
    </source>
</evidence>
<feature type="domain" description="UspA" evidence="2">
    <location>
        <begin position="2"/>
        <end position="127"/>
    </location>
</feature>
<proteinExistence type="inferred from homology"/>
<dbReference type="RefSeq" id="WP_106159135.1">
    <property type="nucleotide sequence ID" value="NZ_PVTT01000001.1"/>
</dbReference>
<evidence type="ECO:0000313" key="4">
    <source>
        <dbReference type="Proteomes" id="UP000238801"/>
    </source>
</evidence>
<sequence length="274" mass="28117">MGTILVATDMSARGDRAVTRAAGLARARKDALRIFCAVDEVADAASTLARIEAVEGALRRVAEGIDGVEVSSACEAGAPAELVPKAAAEAGAALVVLGAHGSRGLAEMVRTPTLVRIVRALDRPALVALGRPEGSYGTVIVGWDFSPAAAEALALAGDFAPDASIIQVTATHEPYYVVGQAVSYATLPEEQHAELEREMREAVPPGLRGRTGDPVVRMGGPGVALLGAVRDGGADLLAVGRHARSGFVRMLLGETSSDMILSAPCDVLVAPPRG</sequence>
<keyword evidence="4" id="KW-1185">Reference proteome</keyword>
<dbReference type="InterPro" id="IPR014729">
    <property type="entry name" value="Rossmann-like_a/b/a_fold"/>
</dbReference>
<reference evidence="3 4" key="1">
    <citation type="submission" date="2018-03" db="EMBL/GenBank/DDBJ databases">
        <title>Genomic Encyclopedia of Archaeal and Bacterial Type Strains, Phase II (KMG-II): from individual species to whole genera.</title>
        <authorList>
            <person name="Goeker M."/>
        </authorList>
    </citation>
    <scope>NUCLEOTIDE SEQUENCE [LARGE SCALE GENOMIC DNA]</scope>
    <source>
        <strain evidence="3 4">DSM 29318</strain>
    </source>
</reference>
<dbReference type="PRINTS" id="PR01438">
    <property type="entry name" value="UNVRSLSTRESS"/>
</dbReference>
<accession>A0A2T0X6V9</accession>
<dbReference type="AlphaFoldDB" id="A0A2T0X6V9"/>
<dbReference type="SUPFAM" id="SSF52402">
    <property type="entry name" value="Adenine nucleotide alpha hydrolases-like"/>
    <property type="match status" value="2"/>
</dbReference>
<organism evidence="3 4">
    <name type="scientific">Hasllibacter halocynthiae</name>
    <dbReference type="NCBI Taxonomy" id="595589"/>
    <lineage>
        <taxon>Bacteria</taxon>
        <taxon>Pseudomonadati</taxon>
        <taxon>Pseudomonadota</taxon>
        <taxon>Alphaproteobacteria</taxon>
        <taxon>Rhodobacterales</taxon>
        <taxon>Roseobacteraceae</taxon>
        <taxon>Hasllibacter</taxon>
    </lineage>
</organism>
<dbReference type="PANTHER" id="PTHR46268">
    <property type="entry name" value="STRESS RESPONSE PROTEIN NHAX"/>
    <property type="match status" value="1"/>
</dbReference>
<dbReference type="Pfam" id="PF00582">
    <property type="entry name" value="Usp"/>
    <property type="match status" value="2"/>
</dbReference>
<comment type="similarity">
    <text evidence="1">Belongs to the universal stress protein A family.</text>
</comment>
<feature type="domain" description="UspA" evidence="2">
    <location>
        <begin position="136"/>
        <end position="270"/>
    </location>
</feature>
<dbReference type="EMBL" id="PVTT01000001">
    <property type="protein sequence ID" value="PRY94657.1"/>
    <property type="molecule type" value="Genomic_DNA"/>
</dbReference>
<evidence type="ECO:0000256" key="1">
    <source>
        <dbReference type="ARBA" id="ARBA00008791"/>
    </source>
</evidence>
<comment type="caution">
    <text evidence="3">The sequence shown here is derived from an EMBL/GenBank/DDBJ whole genome shotgun (WGS) entry which is preliminary data.</text>
</comment>
<evidence type="ECO:0000313" key="3">
    <source>
        <dbReference type="EMBL" id="PRY94657.1"/>
    </source>
</evidence>
<dbReference type="InterPro" id="IPR006016">
    <property type="entry name" value="UspA"/>
</dbReference>
<dbReference type="PANTHER" id="PTHR46268:SF6">
    <property type="entry name" value="UNIVERSAL STRESS PROTEIN UP12"/>
    <property type="match status" value="1"/>
</dbReference>
<dbReference type="InterPro" id="IPR006015">
    <property type="entry name" value="Universal_stress_UspA"/>
</dbReference>
<dbReference type="OrthoDB" id="5564966at2"/>
<dbReference type="Gene3D" id="3.40.50.620">
    <property type="entry name" value="HUPs"/>
    <property type="match status" value="2"/>
</dbReference>
<protein>
    <submittedName>
        <fullName evidence="3">Nucleotide-binding universal stress UspA family protein</fullName>
    </submittedName>
</protein>
<dbReference type="Proteomes" id="UP000238801">
    <property type="component" value="Unassembled WGS sequence"/>
</dbReference>
<gene>
    <name evidence="3" type="ORF">BCF33_0251</name>
</gene>
<name>A0A2T0X6V9_9RHOB</name>